<protein>
    <recommendedName>
        <fullName evidence="3">FMN phosphatase YigB, HAD superfamily</fullName>
    </recommendedName>
</protein>
<keyword evidence="2" id="KW-1185">Reference proteome</keyword>
<dbReference type="SUPFAM" id="SSF56784">
    <property type="entry name" value="HAD-like"/>
    <property type="match status" value="1"/>
</dbReference>
<evidence type="ECO:0000313" key="1">
    <source>
        <dbReference type="EMBL" id="SMO80200.1"/>
    </source>
</evidence>
<organism evidence="1 2">
    <name type="scientific">Pedobacter westerhofensis</name>
    <dbReference type="NCBI Taxonomy" id="425512"/>
    <lineage>
        <taxon>Bacteria</taxon>
        <taxon>Pseudomonadati</taxon>
        <taxon>Bacteroidota</taxon>
        <taxon>Sphingobacteriia</taxon>
        <taxon>Sphingobacteriales</taxon>
        <taxon>Sphingobacteriaceae</taxon>
        <taxon>Pedobacter</taxon>
    </lineage>
</organism>
<dbReference type="AlphaFoldDB" id="A0A521EAK8"/>
<evidence type="ECO:0008006" key="3">
    <source>
        <dbReference type="Google" id="ProtNLM"/>
    </source>
</evidence>
<dbReference type="Gene3D" id="1.10.150.520">
    <property type="match status" value="1"/>
</dbReference>
<evidence type="ECO:0000313" key="2">
    <source>
        <dbReference type="Proteomes" id="UP000320300"/>
    </source>
</evidence>
<dbReference type="Proteomes" id="UP000320300">
    <property type="component" value="Unassembled WGS sequence"/>
</dbReference>
<dbReference type="InterPro" id="IPR023214">
    <property type="entry name" value="HAD_sf"/>
</dbReference>
<proteinExistence type="predicted"/>
<gene>
    <name evidence="1" type="ORF">SAMN06265348_107225</name>
</gene>
<reference evidence="1 2" key="1">
    <citation type="submission" date="2017-05" db="EMBL/GenBank/DDBJ databases">
        <authorList>
            <person name="Varghese N."/>
            <person name="Submissions S."/>
        </authorList>
    </citation>
    <scope>NUCLEOTIDE SEQUENCE [LARGE SCALE GENOMIC DNA]</scope>
    <source>
        <strain evidence="1 2">DSM 19036</strain>
    </source>
</reference>
<dbReference type="InterPro" id="IPR036412">
    <property type="entry name" value="HAD-like_sf"/>
</dbReference>
<dbReference type="RefSeq" id="WP_185960496.1">
    <property type="nucleotide sequence ID" value="NZ_CBCSJO010000007.1"/>
</dbReference>
<sequence length="203" mass="23749">MKHQDYIKDNKAFVFELDDVLYPAKDYWLQVYYLFAQFIEYGEQIDANGIIRFMEEAYRLEGRAGIFEKTAAQFQLPEKYHINFNLLQENARLPLRLLLFAPVLKFIQAIQDAGKPVFLLVEGKPAEQLNKIRQMEWNGLERYLKVYFVEEMDQGYQGGIEKICAENDLQKEDLLIVGKPKDAADLAYFNTLRFVTNNNLSVT</sequence>
<accession>A0A521EAK8</accession>
<dbReference type="EMBL" id="FXTN01000007">
    <property type="protein sequence ID" value="SMO80200.1"/>
    <property type="molecule type" value="Genomic_DNA"/>
</dbReference>
<name>A0A521EAK8_9SPHI</name>
<dbReference type="Gene3D" id="3.40.50.1000">
    <property type="entry name" value="HAD superfamily/HAD-like"/>
    <property type="match status" value="1"/>
</dbReference>